<feature type="transmembrane region" description="Helical" evidence="6">
    <location>
        <begin position="77"/>
        <end position="95"/>
    </location>
</feature>
<dbReference type="InterPro" id="IPR050638">
    <property type="entry name" value="AA-Vitamin_Transporters"/>
</dbReference>
<dbReference type="PANTHER" id="PTHR32322:SF9">
    <property type="entry name" value="AMINO-ACID METABOLITE EFFLUX PUMP-RELATED"/>
    <property type="match status" value="1"/>
</dbReference>
<dbReference type="InterPro" id="IPR037185">
    <property type="entry name" value="EmrE-like"/>
</dbReference>
<dbReference type="Pfam" id="PF00892">
    <property type="entry name" value="EamA"/>
    <property type="match status" value="2"/>
</dbReference>
<name>A0A9E8SC46_9MICO</name>
<keyword evidence="3 6" id="KW-0812">Transmembrane</keyword>
<evidence type="ECO:0000256" key="4">
    <source>
        <dbReference type="ARBA" id="ARBA00022989"/>
    </source>
</evidence>
<protein>
    <submittedName>
        <fullName evidence="8">DMT family transporter</fullName>
    </submittedName>
</protein>
<comment type="similarity">
    <text evidence="2">Belongs to the EamA transporter family.</text>
</comment>
<evidence type="ECO:0000256" key="5">
    <source>
        <dbReference type="ARBA" id="ARBA00023136"/>
    </source>
</evidence>
<feature type="transmembrane region" description="Helical" evidence="6">
    <location>
        <begin position="136"/>
        <end position="156"/>
    </location>
</feature>
<feature type="transmembrane region" description="Helical" evidence="6">
    <location>
        <begin position="193"/>
        <end position="216"/>
    </location>
</feature>
<dbReference type="PANTHER" id="PTHR32322">
    <property type="entry name" value="INNER MEMBRANE TRANSPORTER"/>
    <property type="match status" value="1"/>
</dbReference>
<keyword evidence="9" id="KW-1185">Reference proteome</keyword>
<evidence type="ECO:0000259" key="7">
    <source>
        <dbReference type="Pfam" id="PF00892"/>
    </source>
</evidence>
<keyword evidence="5 6" id="KW-0472">Membrane</keyword>
<feature type="transmembrane region" description="Helical" evidence="6">
    <location>
        <begin position="101"/>
        <end position="124"/>
    </location>
</feature>
<feature type="transmembrane region" description="Helical" evidence="6">
    <location>
        <begin position="282"/>
        <end position="298"/>
    </location>
</feature>
<evidence type="ECO:0000313" key="8">
    <source>
        <dbReference type="EMBL" id="WAB82207.1"/>
    </source>
</evidence>
<reference evidence="8" key="1">
    <citation type="submission" date="2022-11" db="EMBL/GenBank/DDBJ databases">
        <title>Description of Microcella daejonensis nov. sp, isolated from riverside soil.</title>
        <authorList>
            <person name="Molina K.M."/>
            <person name="Kim S.B."/>
        </authorList>
    </citation>
    <scope>NUCLEOTIDE SEQUENCE</scope>
    <source>
        <strain evidence="8">MMS21-STM12</strain>
    </source>
</reference>
<gene>
    <name evidence="8" type="ORF">OVN18_04145</name>
</gene>
<organism evidence="8 9">
    <name type="scientific">Microcella daejeonensis</name>
    <dbReference type="NCBI Taxonomy" id="2994971"/>
    <lineage>
        <taxon>Bacteria</taxon>
        <taxon>Bacillati</taxon>
        <taxon>Actinomycetota</taxon>
        <taxon>Actinomycetes</taxon>
        <taxon>Micrococcales</taxon>
        <taxon>Microbacteriaceae</taxon>
        <taxon>Microcella</taxon>
    </lineage>
</organism>
<dbReference type="AlphaFoldDB" id="A0A9E8SC46"/>
<feature type="domain" description="EamA" evidence="7">
    <location>
        <begin position="23"/>
        <end position="150"/>
    </location>
</feature>
<keyword evidence="4 6" id="KW-1133">Transmembrane helix</keyword>
<feature type="transmembrane region" description="Helical" evidence="6">
    <location>
        <begin position="21"/>
        <end position="42"/>
    </location>
</feature>
<dbReference type="SUPFAM" id="SSF103481">
    <property type="entry name" value="Multidrug resistance efflux transporter EmrE"/>
    <property type="match status" value="2"/>
</dbReference>
<feature type="transmembrane region" description="Helical" evidence="6">
    <location>
        <begin position="162"/>
        <end position="181"/>
    </location>
</feature>
<evidence type="ECO:0000256" key="1">
    <source>
        <dbReference type="ARBA" id="ARBA00004141"/>
    </source>
</evidence>
<dbReference type="EMBL" id="CP113089">
    <property type="protein sequence ID" value="WAB82207.1"/>
    <property type="molecule type" value="Genomic_DNA"/>
</dbReference>
<dbReference type="GO" id="GO:0016020">
    <property type="term" value="C:membrane"/>
    <property type="evidence" value="ECO:0007669"/>
    <property type="project" value="UniProtKB-SubCell"/>
</dbReference>
<feature type="transmembrane region" description="Helical" evidence="6">
    <location>
        <begin position="222"/>
        <end position="245"/>
    </location>
</feature>
<accession>A0A9E8SC46</accession>
<feature type="transmembrane region" description="Helical" evidence="6">
    <location>
        <begin position="48"/>
        <end position="65"/>
    </location>
</feature>
<evidence type="ECO:0000256" key="2">
    <source>
        <dbReference type="ARBA" id="ARBA00007362"/>
    </source>
</evidence>
<feature type="domain" description="EamA" evidence="7">
    <location>
        <begin position="166"/>
        <end position="297"/>
    </location>
</feature>
<feature type="transmembrane region" description="Helical" evidence="6">
    <location>
        <begin position="257"/>
        <end position="276"/>
    </location>
</feature>
<proteinExistence type="inferred from homology"/>
<dbReference type="Proteomes" id="UP001164706">
    <property type="component" value="Chromosome"/>
</dbReference>
<evidence type="ECO:0000256" key="6">
    <source>
        <dbReference type="SAM" id="Phobius"/>
    </source>
</evidence>
<dbReference type="KEGG" id="mdb:OVN18_04145"/>
<sequence length="313" mass="32547">MSAPAATAVERPREGWIAAQFGLAGLIWGASFLFIALALTGLSPAQVATARAVLGAVTLLLLVVITRDRLPAWGPVWGHLAVIGVMFCVVPYLLFSWAQQYVASGLASVYNATTPIMTALIAALVLRVERLDRAQVLGIGIGILGVIVIIGPWQGVALGGDLLPQLAMLGATACYGFSLSYMRRHLAATGVSALAMTAAYIAIAAVVLLALTPLIGLEPVSLSPVVVLAVIALGSLGTGLAYVWNQNVVRAWGATRASTVTYITPVIGVLLGIVVLGERLVWNEPVGAALVILGVLLAQGRLRVRRRPGQPAA</sequence>
<evidence type="ECO:0000256" key="3">
    <source>
        <dbReference type="ARBA" id="ARBA00022692"/>
    </source>
</evidence>
<evidence type="ECO:0000313" key="9">
    <source>
        <dbReference type="Proteomes" id="UP001164706"/>
    </source>
</evidence>
<dbReference type="InterPro" id="IPR000620">
    <property type="entry name" value="EamA_dom"/>
</dbReference>
<dbReference type="RefSeq" id="WP_267782145.1">
    <property type="nucleotide sequence ID" value="NZ_CP113089.1"/>
</dbReference>
<comment type="subcellular location">
    <subcellularLocation>
        <location evidence="1">Membrane</location>
        <topology evidence="1">Multi-pass membrane protein</topology>
    </subcellularLocation>
</comment>